<comment type="caution">
    <text evidence="2">The sequence shown here is derived from an EMBL/GenBank/DDBJ whole genome shotgun (WGS) entry which is preliminary data.</text>
</comment>
<feature type="region of interest" description="Disordered" evidence="1">
    <location>
        <begin position="1"/>
        <end position="38"/>
    </location>
</feature>
<accession>A0A482XAE4</accession>
<feature type="compositionally biased region" description="Basic and acidic residues" evidence="1">
    <location>
        <begin position="17"/>
        <end position="26"/>
    </location>
</feature>
<dbReference type="EMBL" id="QKKF02014716">
    <property type="protein sequence ID" value="RZF42667.1"/>
    <property type="molecule type" value="Genomic_DNA"/>
</dbReference>
<name>A0A482XAE4_LAOST</name>
<feature type="region of interest" description="Disordered" evidence="1">
    <location>
        <begin position="106"/>
        <end position="132"/>
    </location>
</feature>
<feature type="region of interest" description="Disordered" evidence="1">
    <location>
        <begin position="64"/>
        <end position="90"/>
    </location>
</feature>
<gene>
    <name evidence="2" type="ORF">LSTR_LSTR001462</name>
</gene>
<evidence type="ECO:0000313" key="3">
    <source>
        <dbReference type="Proteomes" id="UP000291343"/>
    </source>
</evidence>
<feature type="compositionally biased region" description="Polar residues" evidence="1">
    <location>
        <begin position="106"/>
        <end position="121"/>
    </location>
</feature>
<dbReference type="Proteomes" id="UP000291343">
    <property type="component" value="Unassembled WGS sequence"/>
</dbReference>
<evidence type="ECO:0000256" key="1">
    <source>
        <dbReference type="SAM" id="MobiDB-lite"/>
    </source>
</evidence>
<organism evidence="2 3">
    <name type="scientific">Laodelphax striatellus</name>
    <name type="common">Small brown planthopper</name>
    <name type="synonym">Delphax striatella</name>
    <dbReference type="NCBI Taxonomy" id="195883"/>
    <lineage>
        <taxon>Eukaryota</taxon>
        <taxon>Metazoa</taxon>
        <taxon>Ecdysozoa</taxon>
        <taxon>Arthropoda</taxon>
        <taxon>Hexapoda</taxon>
        <taxon>Insecta</taxon>
        <taxon>Pterygota</taxon>
        <taxon>Neoptera</taxon>
        <taxon>Paraneoptera</taxon>
        <taxon>Hemiptera</taxon>
        <taxon>Auchenorrhyncha</taxon>
        <taxon>Fulgoroidea</taxon>
        <taxon>Delphacidae</taxon>
        <taxon>Criomorphinae</taxon>
        <taxon>Laodelphax</taxon>
    </lineage>
</organism>
<keyword evidence="3" id="KW-1185">Reference proteome</keyword>
<dbReference type="InParanoid" id="A0A482XAE4"/>
<reference evidence="2 3" key="1">
    <citation type="journal article" date="2017" name="Gigascience">
        <title>Genome sequence of the small brown planthopper, Laodelphax striatellus.</title>
        <authorList>
            <person name="Zhu J."/>
            <person name="Jiang F."/>
            <person name="Wang X."/>
            <person name="Yang P."/>
            <person name="Bao Y."/>
            <person name="Zhao W."/>
            <person name="Wang W."/>
            <person name="Lu H."/>
            <person name="Wang Q."/>
            <person name="Cui N."/>
            <person name="Li J."/>
            <person name="Chen X."/>
            <person name="Luo L."/>
            <person name="Yu J."/>
            <person name="Kang L."/>
            <person name="Cui F."/>
        </authorList>
    </citation>
    <scope>NUCLEOTIDE SEQUENCE [LARGE SCALE GENOMIC DNA]</scope>
    <source>
        <strain evidence="2">Lst14</strain>
    </source>
</reference>
<sequence length="132" mass="14361">MRRRIERRNDDEEEDDEKKMNVKEEEVAASSPTHCSGVSLPFVAADPGWRAASVPAGLDATSKEEPLVDPAFPGCEGEALPLTRPATPPQKRELPLLTLSAQFRANGTSKVTTHSQPNSGPTVPHINHELSR</sequence>
<evidence type="ECO:0000313" key="2">
    <source>
        <dbReference type="EMBL" id="RZF42667.1"/>
    </source>
</evidence>
<protein>
    <submittedName>
        <fullName evidence="2">Uncharacterized protein</fullName>
    </submittedName>
</protein>
<dbReference type="AlphaFoldDB" id="A0A482XAE4"/>
<proteinExistence type="predicted"/>